<protein>
    <submittedName>
        <fullName evidence="3">Barstar family protein</fullName>
    </submittedName>
</protein>
<dbReference type="SUPFAM" id="SSF52038">
    <property type="entry name" value="Barstar-related"/>
    <property type="match status" value="1"/>
</dbReference>
<dbReference type="Gene3D" id="3.30.370.10">
    <property type="entry name" value="Barstar-like"/>
    <property type="match status" value="1"/>
</dbReference>
<dbReference type="RefSeq" id="WP_188334923.1">
    <property type="nucleotide sequence ID" value="NZ_CP061281.1"/>
</dbReference>
<reference evidence="3 4" key="1">
    <citation type="submission" date="2020-09" db="EMBL/GenBank/DDBJ databases">
        <title>A novel species.</title>
        <authorList>
            <person name="Gao J."/>
        </authorList>
    </citation>
    <scope>NUCLEOTIDE SEQUENCE [LARGE SCALE GENOMIC DNA]</scope>
    <source>
        <strain evidence="3 4">CRXT-Y-14</strain>
    </source>
</reference>
<dbReference type="KEGG" id="sxn:IAG42_00070"/>
<dbReference type="InterPro" id="IPR000468">
    <property type="entry name" value="Barstar"/>
</dbReference>
<evidence type="ECO:0000313" key="4">
    <source>
        <dbReference type="Proteomes" id="UP000516428"/>
    </source>
</evidence>
<feature type="domain" description="Barstar (barnase inhibitor)" evidence="2">
    <location>
        <begin position="2"/>
        <end position="79"/>
    </location>
</feature>
<evidence type="ECO:0000259" key="2">
    <source>
        <dbReference type="Pfam" id="PF01337"/>
    </source>
</evidence>
<comment type="similarity">
    <text evidence="1">Belongs to the barstar family.</text>
</comment>
<gene>
    <name evidence="3" type="ORF">IAG42_00070</name>
</gene>
<evidence type="ECO:0000313" key="3">
    <source>
        <dbReference type="EMBL" id="QNS02168.1"/>
    </source>
</evidence>
<name>A0A7H1B0B3_9ACTN</name>
<dbReference type="EMBL" id="CP061281">
    <property type="protein sequence ID" value="QNS02168.1"/>
    <property type="molecule type" value="Genomic_DNA"/>
</dbReference>
<dbReference type="AlphaFoldDB" id="A0A7H1B0B3"/>
<dbReference type="Proteomes" id="UP000516428">
    <property type="component" value="Chromosome"/>
</dbReference>
<dbReference type="InterPro" id="IPR035905">
    <property type="entry name" value="Barstar-like_sf"/>
</dbReference>
<keyword evidence="4" id="KW-1185">Reference proteome</keyword>
<accession>A0A7H1B0B3</accession>
<proteinExistence type="inferred from homology"/>
<organism evidence="3 4">
    <name type="scientific">Streptomyces xanthii</name>
    <dbReference type="NCBI Taxonomy" id="2768069"/>
    <lineage>
        <taxon>Bacteria</taxon>
        <taxon>Bacillati</taxon>
        <taxon>Actinomycetota</taxon>
        <taxon>Actinomycetes</taxon>
        <taxon>Kitasatosporales</taxon>
        <taxon>Streptomycetaceae</taxon>
        <taxon>Streptomyces</taxon>
    </lineage>
</organism>
<dbReference type="Pfam" id="PF01337">
    <property type="entry name" value="Barstar"/>
    <property type="match status" value="1"/>
</dbReference>
<evidence type="ECO:0000256" key="1">
    <source>
        <dbReference type="ARBA" id="ARBA00006845"/>
    </source>
</evidence>
<sequence>MVVIDVGPVSTDRDLHDVLKRELGFPAFYGMNWAAFWDAITGLIEMPRLLRFVHWAELERRAPLAATALREQLVRYTETNQEFSVIYDQ</sequence>